<dbReference type="SUPFAM" id="SSF52200">
    <property type="entry name" value="Toll/Interleukin receptor TIR domain"/>
    <property type="match status" value="1"/>
</dbReference>
<dbReference type="Pfam" id="PF13676">
    <property type="entry name" value="TIR_2"/>
    <property type="match status" value="1"/>
</dbReference>
<dbReference type="Proteomes" id="UP001215827">
    <property type="component" value="Chromosome"/>
</dbReference>
<evidence type="ECO:0000259" key="1">
    <source>
        <dbReference type="PROSITE" id="PS50006"/>
    </source>
</evidence>
<dbReference type="PROSITE" id="PS50006">
    <property type="entry name" value="FHA_DOMAIN"/>
    <property type="match status" value="1"/>
</dbReference>
<name>A0ABY8FR78_9SPHN</name>
<dbReference type="InterPro" id="IPR000157">
    <property type="entry name" value="TIR_dom"/>
</dbReference>
<dbReference type="SUPFAM" id="SSF49879">
    <property type="entry name" value="SMAD/FHA domain"/>
    <property type="match status" value="1"/>
</dbReference>
<dbReference type="InterPro" id="IPR008984">
    <property type="entry name" value="SMAD_FHA_dom_sf"/>
</dbReference>
<dbReference type="InterPro" id="IPR050923">
    <property type="entry name" value="Cell_Proc_Reg/RNA_Proc"/>
</dbReference>
<dbReference type="SMART" id="SM00255">
    <property type="entry name" value="TIR"/>
    <property type="match status" value="1"/>
</dbReference>
<dbReference type="PROSITE" id="PS50104">
    <property type="entry name" value="TIR"/>
    <property type="match status" value="1"/>
</dbReference>
<feature type="domain" description="TIR" evidence="2">
    <location>
        <begin position="2"/>
        <end position="126"/>
    </location>
</feature>
<protein>
    <submittedName>
        <fullName evidence="3">TIR domain-containing protein</fullName>
    </submittedName>
</protein>
<dbReference type="PANTHER" id="PTHR23308">
    <property type="entry name" value="NUCLEAR INHIBITOR OF PROTEIN PHOSPHATASE-1"/>
    <property type="match status" value="1"/>
</dbReference>
<evidence type="ECO:0000313" key="4">
    <source>
        <dbReference type="Proteomes" id="UP001215827"/>
    </source>
</evidence>
<gene>
    <name evidence="3" type="ORF">P7228_00195</name>
</gene>
<organism evidence="3 4">
    <name type="scientific">Altererythrobacter arenosus</name>
    <dbReference type="NCBI Taxonomy" id="3032592"/>
    <lineage>
        <taxon>Bacteria</taxon>
        <taxon>Pseudomonadati</taxon>
        <taxon>Pseudomonadota</taxon>
        <taxon>Alphaproteobacteria</taxon>
        <taxon>Sphingomonadales</taxon>
        <taxon>Erythrobacteraceae</taxon>
        <taxon>Altererythrobacter</taxon>
    </lineage>
</organism>
<feature type="domain" description="FHA" evidence="1">
    <location>
        <begin position="237"/>
        <end position="286"/>
    </location>
</feature>
<reference evidence="3 4" key="1">
    <citation type="submission" date="2023-03" db="EMBL/GenBank/DDBJ databases">
        <title>Altererythrobacter sp. CAU 1644 isolated from sand.</title>
        <authorList>
            <person name="Kim W."/>
        </authorList>
    </citation>
    <scope>NUCLEOTIDE SEQUENCE [LARGE SCALE GENOMIC DNA]</scope>
    <source>
        <strain evidence="3 4">CAU 1644</strain>
    </source>
</reference>
<dbReference type="RefSeq" id="WP_278016212.1">
    <property type="nucleotide sequence ID" value="NZ_CP121106.1"/>
</dbReference>
<dbReference type="SMART" id="SM00240">
    <property type="entry name" value="FHA"/>
    <property type="match status" value="1"/>
</dbReference>
<dbReference type="EMBL" id="CP121106">
    <property type="protein sequence ID" value="WFL77519.1"/>
    <property type="molecule type" value="Genomic_DNA"/>
</dbReference>
<keyword evidence="4" id="KW-1185">Reference proteome</keyword>
<dbReference type="CDD" id="cd00060">
    <property type="entry name" value="FHA"/>
    <property type="match status" value="1"/>
</dbReference>
<accession>A0ABY8FR78</accession>
<proteinExistence type="predicted"/>
<dbReference type="Pfam" id="PF00498">
    <property type="entry name" value="FHA"/>
    <property type="match status" value="1"/>
</dbReference>
<dbReference type="InterPro" id="IPR035897">
    <property type="entry name" value="Toll_tir_struct_dom_sf"/>
</dbReference>
<dbReference type="Gene3D" id="3.40.50.10140">
    <property type="entry name" value="Toll/interleukin-1 receptor homology (TIR) domain"/>
    <property type="match status" value="1"/>
</dbReference>
<sequence length="316" mass="34698">MRAHDVFVSYGREDRNAAMRIAARLELEGFAVWWDAAIHSGETFDEVIERQLRAAKAAVVLWSPRSVTSRWVRAEATLADRRNILVPVIIEACDLPILFELTHTIDLSTWQGDRDDPVWQRLVEDIRFLVGPENEAPAAKPASAPARGFLLSDDGDDIDRSIPSSRRAPHEDITPAAPPAVKLNGAAKVQVDEDYEPTAFYSGTGGYVELEDGQVHYLEVGPEEAPLEKHAISLLGAKIGRSAPADIVLADNRISRRHCTVELKDGELLVSDLHSTNGTFVDGERIFGPTVLPQGSELKLGSVTLTHRVRSSAGMR</sequence>
<evidence type="ECO:0000313" key="3">
    <source>
        <dbReference type="EMBL" id="WFL77519.1"/>
    </source>
</evidence>
<dbReference type="Gene3D" id="2.60.200.20">
    <property type="match status" value="1"/>
</dbReference>
<dbReference type="InterPro" id="IPR000253">
    <property type="entry name" value="FHA_dom"/>
</dbReference>
<evidence type="ECO:0000259" key="2">
    <source>
        <dbReference type="PROSITE" id="PS50104"/>
    </source>
</evidence>